<accession>A0ABW3MQ38</accession>
<proteinExistence type="predicted"/>
<reference evidence="2" key="1">
    <citation type="journal article" date="2019" name="Int. J. Syst. Evol. Microbiol.">
        <title>The Global Catalogue of Microorganisms (GCM) 10K type strain sequencing project: providing services to taxonomists for standard genome sequencing and annotation.</title>
        <authorList>
            <consortium name="The Broad Institute Genomics Platform"/>
            <consortium name="The Broad Institute Genome Sequencing Center for Infectious Disease"/>
            <person name="Wu L."/>
            <person name="Ma J."/>
        </authorList>
    </citation>
    <scope>NUCLEOTIDE SEQUENCE [LARGE SCALE GENOMIC DNA]</scope>
    <source>
        <strain evidence="2">JCM 31486</strain>
    </source>
</reference>
<comment type="caution">
    <text evidence="1">The sequence shown here is derived from an EMBL/GenBank/DDBJ whole genome shotgun (WGS) entry which is preliminary data.</text>
</comment>
<dbReference type="SUPFAM" id="SSF51735">
    <property type="entry name" value="NAD(P)-binding Rossmann-fold domains"/>
    <property type="match status" value="1"/>
</dbReference>
<dbReference type="Gene3D" id="3.40.50.720">
    <property type="entry name" value="NAD(P)-binding Rossmann-like Domain"/>
    <property type="match status" value="1"/>
</dbReference>
<dbReference type="EMBL" id="JBHTIS010004623">
    <property type="protein sequence ID" value="MFD1052661.1"/>
    <property type="molecule type" value="Genomic_DNA"/>
</dbReference>
<dbReference type="InterPro" id="IPR002347">
    <property type="entry name" value="SDR_fam"/>
</dbReference>
<evidence type="ECO:0000313" key="1">
    <source>
        <dbReference type="EMBL" id="MFD1052661.1"/>
    </source>
</evidence>
<evidence type="ECO:0000313" key="2">
    <source>
        <dbReference type="Proteomes" id="UP001597045"/>
    </source>
</evidence>
<sequence length="43" mass="4278">MNDTAVLITGCSTGIGRATAAALVEAGFPTWATARDPESLAGL</sequence>
<dbReference type="Proteomes" id="UP001597045">
    <property type="component" value="Unassembled WGS sequence"/>
</dbReference>
<dbReference type="Pfam" id="PF00106">
    <property type="entry name" value="adh_short"/>
    <property type="match status" value="1"/>
</dbReference>
<feature type="non-terminal residue" evidence="1">
    <location>
        <position position="43"/>
    </location>
</feature>
<name>A0ABW3MQ38_9PSEU</name>
<gene>
    <name evidence="1" type="ORF">ACFQ1S_47230</name>
</gene>
<dbReference type="InterPro" id="IPR036291">
    <property type="entry name" value="NAD(P)-bd_dom_sf"/>
</dbReference>
<keyword evidence="2" id="KW-1185">Reference proteome</keyword>
<organism evidence="1 2">
    <name type="scientific">Kibdelosporangium lantanae</name>
    <dbReference type="NCBI Taxonomy" id="1497396"/>
    <lineage>
        <taxon>Bacteria</taxon>
        <taxon>Bacillati</taxon>
        <taxon>Actinomycetota</taxon>
        <taxon>Actinomycetes</taxon>
        <taxon>Pseudonocardiales</taxon>
        <taxon>Pseudonocardiaceae</taxon>
        <taxon>Kibdelosporangium</taxon>
    </lineage>
</organism>
<protein>
    <submittedName>
        <fullName evidence="1">SDR family NAD(P)-dependent oxidoreductase</fullName>
    </submittedName>
</protein>